<accession>A0A8H4TM96</accession>
<dbReference type="EMBL" id="JABFAI010000020">
    <property type="protein sequence ID" value="KAF4960495.1"/>
    <property type="molecule type" value="Genomic_DNA"/>
</dbReference>
<name>A0A8H4TM96_9HYPO</name>
<dbReference type="OrthoDB" id="4984117at2759"/>
<keyword evidence="2" id="KW-1185">Reference proteome</keyword>
<comment type="caution">
    <text evidence="1">The sequence shown here is derived from an EMBL/GenBank/DDBJ whole genome shotgun (WGS) entry which is preliminary data.</text>
</comment>
<evidence type="ECO:0000313" key="1">
    <source>
        <dbReference type="EMBL" id="KAF4960495.1"/>
    </source>
</evidence>
<evidence type="ECO:0000313" key="2">
    <source>
        <dbReference type="Proteomes" id="UP000604273"/>
    </source>
</evidence>
<dbReference type="AlphaFoldDB" id="A0A8H4TM96"/>
<gene>
    <name evidence="1" type="ORF">FGADI_902</name>
</gene>
<reference evidence="1" key="2">
    <citation type="submission" date="2020-05" db="EMBL/GenBank/DDBJ databases">
        <authorList>
            <person name="Kim H.-S."/>
            <person name="Proctor R.H."/>
            <person name="Brown D.W."/>
        </authorList>
    </citation>
    <scope>NUCLEOTIDE SEQUENCE</scope>
    <source>
        <strain evidence="1">NRRL 45417</strain>
    </source>
</reference>
<reference evidence="1" key="1">
    <citation type="journal article" date="2020" name="BMC Genomics">
        <title>Correction to: Identification and distribution of gene clusters required for synthesis of sphingolipid metabolism inhibitors in diverse species of the filamentous fungus Fusarium.</title>
        <authorList>
            <person name="Kim H.S."/>
            <person name="Lohmar J.M."/>
            <person name="Busman M."/>
            <person name="Brown D.W."/>
            <person name="Naumann T.A."/>
            <person name="Divon H.H."/>
            <person name="Lysoe E."/>
            <person name="Uhlig S."/>
            <person name="Proctor R.H."/>
        </authorList>
    </citation>
    <scope>NUCLEOTIDE SEQUENCE</scope>
    <source>
        <strain evidence="1">NRRL 45417</strain>
    </source>
</reference>
<sequence length="87" mass="9658">MPANSSSADEEPETWGSQIKYVPLRLVKDLLSFKTALKRHYGDEVTHEIKTSHTEEAVYEVKAAKASSGPADLVKTLQEEDVLKKEG</sequence>
<dbReference type="Proteomes" id="UP000604273">
    <property type="component" value="Unassembled WGS sequence"/>
</dbReference>
<proteinExistence type="predicted"/>
<organism evidence="1 2">
    <name type="scientific">Fusarium gaditjirri</name>
    <dbReference type="NCBI Taxonomy" id="282569"/>
    <lineage>
        <taxon>Eukaryota</taxon>
        <taxon>Fungi</taxon>
        <taxon>Dikarya</taxon>
        <taxon>Ascomycota</taxon>
        <taxon>Pezizomycotina</taxon>
        <taxon>Sordariomycetes</taxon>
        <taxon>Hypocreomycetidae</taxon>
        <taxon>Hypocreales</taxon>
        <taxon>Nectriaceae</taxon>
        <taxon>Fusarium</taxon>
        <taxon>Fusarium nisikadoi species complex</taxon>
    </lineage>
</organism>
<protein>
    <submittedName>
        <fullName evidence="1">Uncharacterized protein</fullName>
    </submittedName>
</protein>